<dbReference type="Pfam" id="PF13646">
    <property type="entry name" value="HEAT_2"/>
    <property type="match status" value="1"/>
</dbReference>
<evidence type="ECO:0000313" key="2">
    <source>
        <dbReference type="Proteomes" id="UP001595816"/>
    </source>
</evidence>
<protein>
    <submittedName>
        <fullName evidence="1">HEAT repeat domain-containing protein</fullName>
    </submittedName>
</protein>
<dbReference type="Proteomes" id="UP001595816">
    <property type="component" value="Unassembled WGS sequence"/>
</dbReference>
<accession>A0ABV8LYQ3</accession>
<evidence type="ECO:0000313" key="1">
    <source>
        <dbReference type="EMBL" id="MFC4135925.1"/>
    </source>
</evidence>
<organism evidence="1 2">
    <name type="scientific">Hamadaea flava</name>
    <dbReference type="NCBI Taxonomy" id="1742688"/>
    <lineage>
        <taxon>Bacteria</taxon>
        <taxon>Bacillati</taxon>
        <taxon>Actinomycetota</taxon>
        <taxon>Actinomycetes</taxon>
        <taxon>Micromonosporales</taxon>
        <taxon>Micromonosporaceae</taxon>
        <taxon>Hamadaea</taxon>
    </lineage>
</organism>
<dbReference type="EMBL" id="JBHSAY010000028">
    <property type="protein sequence ID" value="MFC4135925.1"/>
    <property type="molecule type" value="Genomic_DNA"/>
</dbReference>
<comment type="caution">
    <text evidence="1">The sequence shown here is derived from an EMBL/GenBank/DDBJ whole genome shotgun (WGS) entry which is preliminary data.</text>
</comment>
<dbReference type="RefSeq" id="WP_253762510.1">
    <property type="nucleotide sequence ID" value="NZ_JAMZDZ010000001.1"/>
</dbReference>
<dbReference type="InterPro" id="IPR011989">
    <property type="entry name" value="ARM-like"/>
</dbReference>
<proteinExistence type="predicted"/>
<gene>
    <name evidence="1" type="ORF">ACFOZ4_35425</name>
</gene>
<dbReference type="Gene3D" id="1.25.10.10">
    <property type="entry name" value="Leucine-rich Repeat Variant"/>
    <property type="match status" value="1"/>
</dbReference>
<dbReference type="SUPFAM" id="SSF48371">
    <property type="entry name" value="ARM repeat"/>
    <property type="match status" value="1"/>
</dbReference>
<name>A0ABV8LYQ3_9ACTN</name>
<reference evidence="2" key="1">
    <citation type="journal article" date="2019" name="Int. J. Syst. Evol. Microbiol.">
        <title>The Global Catalogue of Microorganisms (GCM) 10K type strain sequencing project: providing services to taxonomists for standard genome sequencing and annotation.</title>
        <authorList>
            <consortium name="The Broad Institute Genomics Platform"/>
            <consortium name="The Broad Institute Genome Sequencing Center for Infectious Disease"/>
            <person name="Wu L."/>
            <person name="Ma J."/>
        </authorList>
    </citation>
    <scope>NUCLEOTIDE SEQUENCE [LARGE SCALE GENOMIC DNA]</scope>
    <source>
        <strain evidence="2">CGMCC 4.7289</strain>
    </source>
</reference>
<dbReference type="InterPro" id="IPR016024">
    <property type="entry name" value="ARM-type_fold"/>
</dbReference>
<sequence>MDLTPREQIEWECRRRGKAAVLADCLALLRGETDLRLLRSVAGRGADKYFDGAEHEDTYWFRVWAMRGLLWSWDDSATNAVVGAFGDEAWRVREMAAKVVARHLVAEAGPAVAELRDDPVPRVRAAAERAVARLISAQA</sequence>
<keyword evidence="2" id="KW-1185">Reference proteome</keyword>